<dbReference type="NCBIfam" id="NF033218">
    <property type="entry name" value="anchor_AmaP"/>
    <property type="match status" value="1"/>
</dbReference>
<dbReference type="Proteomes" id="UP000045545">
    <property type="component" value="Unassembled WGS sequence"/>
</dbReference>
<proteinExistence type="predicted"/>
<feature type="transmembrane region" description="Helical" evidence="1">
    <location>
        <begin position="7"/>
        <end position="28"/>
    </location>
</feature>
<evidence type="ECO:0000313" key="3">
    <source>
        <dbReference type="Proteomes" id="UP000045545"/>
    </source>
</evidence>
<keyword evidence="3" id="KW-1185">Reference proteome</keyword>
<gene>
    <name evidence="2" type="ORF">1321</name>
</gene>
<organism evidence="2 3">
    <name type="scientific">Syntrophomonas zehnderi OL-4</name>
    <dbReference type="NCBI Taxonomy" id="690567"/>
    <lineage>
        <taxon>Bacteria</taxon>
        <taxon>Bacillati</taxon>
        <taxon>Bacillota</taxon>
        <taxon>Clostridia</taxon>
        <taxon>Eubacteriales</taxon>
        <taxon>Syntrophomonadaceae</taxon>
        <taxon>Syntrophomonas</taxon>
    </lineage>
</organism>
<feature type="transmembrane region" description="Helical" evidence="1">
    <location>
        <begin position="48"/>
        <end position="69"/>
    </location>
</feature>
<evidence type="ECO:0000313" key="2">
    <source>
        <dbReference type="EMBL" id="CFX49475.1"/>
    </source>
</evidence>
<reference evidence="2 3" key="1">
    <citation type="submission" date="2015-03" db="EMBL/GenBank/DDBJ databases">
        <authorList>
            <person name="Murphy D."/>
        </authorList>
    </citation>
    <scope>NUCLEOTIDE SEQUENCE [LARGE SCALE GENOMIC DNA]</scope>
    <source>
        <strain evidence="2 3">OL-4</strain>
    </source>
</reference>
<dbReference type="AlphaFoldDB" id="A0A0E4GAI7"/>
<sequence>MPVFWRIVLFIYNLILLVVGAAAIAISLGAPEPLQYINLVAATPENRIICGTVGILLFFLALVLLYLGLRNEPNRDGILIDKGVLGEVSISIEAVKLIIMKAVRQIDGVKEIRPVVKKGSAGLSITLKTMINPALSAPELSGVLQKIVKEHLENIGGLPVAEIKVQFHDFNADK</sequence>
<accession>A0A0E4GAI7</accession>
<keyword evidence="1" id="KW-1133">Transmembrane helix</keyword>
<evidence type="ECO:0000256" key="1">
    <source>
        <dbReference type="SAM" id="Phobius"/>
    </source>
</evidence>
<dbReference type="STRING" id="690567.1321"/>
<name>A0A0E4GAI7_9FIRM</name>
<protein>
    <submittedName>
        <fullName evidence="2">Alkaline shock protein Asp23</fullName>
    </submittedName>
</protein>
<dbReference type="EMBL" id="CGIH01000026">
    <property type="protein sequence ID" value="CFX49475.1"/>
    <property type="molecule type" value="Genomic_DNA"/>
</dbReference>
<keyword evidence="1" id="KW-0472">Membrane</keyword>
<dbReference type="RefSeq" id="WP_046496792.1">
    <property type="nucleotide sequence ID" value="NZ_CGIH01000026.1"/>
</dbReference>
<keyword evidence="1" id="KW-0812">Transmembrane</keyword>
<dbReference type="OrthoDB" id="1679795at2"/>